<keyword evidence="7" id="KW-1185">Reference proteome</keyword>
<dbReference type="Pfam" id="PF03638">
    <property type="entry name" value="TCR"/>
    <property type="match status" value="2"/>
</dbReference>
<dbReference type="GO" id="GO:0006355">
    <property type="term" value="P:regulation of DNA-templated transcription"/>
    <property type="evidence" value="ECO:0007669"/>
    <property type="project" value="TreeGrafter"/>
</dbReference>
<protein>
    <recommendedName>
        <fullName evidence="5">CRC domain-containing protein</fullName>
    </recommendedName>
</protein>
<organism evidence="6 7">
    <name type="scientific">Triparma laevis f. longispina</name>
    <dbReference type="NCBI Taxonomy" id="1714387"/>
    <lineage>
        <taxon>Eukaryota</taxon>
        <taxon>Sar</taxon>
        <taxon>Stramenopiles</taxon>
        <taxon>Ochrophyta</taxon>
        <taxon>Bolidophyceae</taxon>
        <taxon>Parmales</taxon>
        <taxon>Triparmaceae</taxon>
        <taxon>Triparma</taxon>
    </lineage>
</organism>
<feature type="compositionally biased region" description="Basic and acidic residues" evidence="4">
    <location>
        <begin position="265"/>
        <end position="277"/>
    </location>
</feature>
<proteinExistence type="inferred from homology"/>
<evidence type="ECO:0000256" key="2">
    <source>
        <dbReference type="ARBA" id="ARBA00007267"/>
    </source>
</evidence>
<feature type="compositionally biased region" description="Low complexity" evidence="4">
    <location>
        <begin position="190"/>
        <end position="201"/>
    </location>
</feature>
<feature type="region of interest" description="Disordered" evidence="4">
    <location>
        <begin position="190"/>
        <end position="223"/>
    </location>
</feature>
<dbReference type="Proteomes" id="UP001165122">
    <property type="component" value="Unassembled WGS sequence"/>
</dbReference>
<dbReference type="AlphaFoldDB" id="A0A9W7FHM8"/>
<comment type="caution">
    <text evidence="6">The sequence shown here is derived from an EMBL/GenBank/DDBJ whole genome shotgun (WGS) entry which is preliminary data.</text>
</comment>
<comment type="subcellular location">
    <subcellularLocation>
        <location evidence="1">Nucleus</location>
    </subcellularLocation>
</comment>
<name>A0A9W7FHM8_9STRA</name>
<dbReference type="PANTHER" id="PTHR12446:SF34">
    <property type="entry name" value="PROTEIN LIN-54 HOMOLOG"/>
    <property type="match status" value="1"/>
</dbReference>
<dbReference type="OrthoDB" id="6283463at2759"/>
<feature type="compositionally biased region" description="Low complexity" evidence="4">
    <location>
        <begin position="279"/>
        <end position="288"/>
    </location>
</feature>
<evidence type="ECO:0000256" key="3">
    <source>
        <dbReference type="ARBA" id="ARBA00023242"/>
    </source>
</evidence>
<dbReference type="PANTHER" id="PTHR12446">
    <property type="entry name" value="TESMIN/TSO1-RELATED"/>
    <property type="match status" value="1"/>
</dbReference>
<reference evidence="7" key="1">
    <citation type="journal article" date="2023" name="Commun. Biol.">
        <title>Genome analysis of Parmales, the sister group of diatoms, reveals the evolutionary specialization of diatoms from phago-mixotrophs to photoautotrophs.</title>
        <authorList>
            <person name="Ban H."/>
            <person name="Sato S."/>
            <person name="Yoshikawa S."/>
            <person name="Yamada K."/>
            <person name="Nakamura Y."/>
            <person name="Ichinomiya M."/>
            <person name="Sato N."/>
            <person name="Blanc-Mathieu R."/>
            <person name="Endo H."/>
            <person name="Kuwata A."/>
            <person name="Ogata H."/>
        </authorList>
    </citation>
    <scope>NUCLEOTIDE SEQUENCE [LARGE SCALE GENOMIC DNA]</scope>
    <source>
        <strain evidence="7">NIES 3700</strain>
    </source>
</reference>
<comment type="similarity">
    <text evidence="2">Belongs to the lin-54 family.</text>
</comment>
<dbReference type="GO" id="GO:0005634">
    <property type="term" value="C:nucleus"/>
    <property type="evidence" value="ECO:0007669"/>
    <property type="project" value="UniProtKB-SubCell"/>
</dbReference>
<evidence type="ECO:0000256" key="1">
    <source>
        <dbReference type="ARBA" id="ARBA00004123"/>
    </source>
</evidence>
<dbReference type="SMART" id="SM01114">
    <property type="entry name" value="CXC"/>
    <property type="match status" value="2"/>
</dbReference>
<accession>A0A9W7FHM8</accession>
<feature type="region of interest" description="Disordered" evidence="4">
    <location>
        <begin position="240"/>
        <end position="333"/>
    </location>
</feature>
<dbReference type="PROSITE" id="PS51634">
    <property type="entry name" value="CRC"/>
    <property type="match status" value="1"/>
</dbReference>
<keyword evidence="3" id="KW-0539">Nucleus</keyword>
<evidence type="ECO:0000259" key="5">
    <source>
        <dbReference type="PROSITE" id="PS51634"/>
    </source>
</evidence>
<dbReference type="InterPro" id="IPR033467">
    <property type="entry name" value="Tesmin/TSO1-like_CXC"/>
</dbReference>
<dbReference type="InterPro" id="IPR005172">
    <property type="entry name" value="CRC"/>
</dbReference>
<feature type="domain" description="CRC" evidence="5">
    <location>
        <begin position="33"/>
        <end position="159"/>
    </location>
</feature>
<evidence type="ECO:0000313" key="7">
    <source>
        <dbReference type="Proteomes" id="UP001165122"/>
    </source>
</evidence>
<feature type="compositionally biased region" description="Polar residues" evidence="4">
    <location>
        <begin position="240"/>
        <end position="261"/>
    </location>
</feature>
<dbReference type="EMBL" id="BRXW01000175">
    <property type="protein sequence ID" value="GMI12255.1"/>
    <property type="molecule type" value="Genomic_DNA"/>
</dbReference>
<dbReference type="InterPro" id="IPR028307">
    <property type="entry name" value="Lin-54_fam"/>
</dbReference>
<evidence type="ECO:0000313" key="6">
    <source>
        <dbReference type="EMBL" id="GMI12255.1"/>
    </source>
</evidence>
<evidence type="ECO:0000256" key="4">
    <source>
        <dbReference type="SAM" id="MobiDB-lite"/>
    </source>
</evidence>
<sequence length="350" mass="37256">MSQPPPDPNLLSSVLSILNSFHPALPSSTPTTGVRGCTCKKSLCLKLYCQCFASQTYCSITINNCKCTSCYNSEPSTQVNLNIHNLPTSSTLQKRISSTRSILERNPLAFLPKSETSSATRVGCKCRKSACLKKYCECFHGGRRCQENCRCVGCENGMEKDFKENGNAAAAWLGEAAEAVAWLKVERGVSSGSTGSNGSADGHQKYNGASQEKKMNTSPASRVSEGVMTAALAMFEMGSMTSTESVQSPKRKPQSSPNSNLAPLKDPEAFTKKKEGDVSSDTTTNESGESSEDDSNAKSSPNNLHLTKRTRVGSIGRPPKLDVKDVGEGAGDIITPVSGIAREVGGMSVV</sequence>
<gene>
    <name evidence="6" type="ORF">TrLO_g629</name>
</gene>